<sequence length="111" mass="12443">MEEVAASMRSAPALSLRARASVLRVPHTTLHTILQKDLPNLALKNKESNHSKVQNKQQSTRRVKKQMKKTKSKIFEQTQCTGNLPMSATDDLHIATHYLPPHALNTIGYTT</sequence>
<organism evidence="1 2">
    <name type="scientific">Dendrolimus kikuchii</name>
    <dbReference type="NCBI Taxonomy" id="765133"/>
    <lineage>
        <taxon>Eukaryota</taxon>
        <taxon>Metazoa</taxon>
        <taxon>Ecdysozoa</taxon>
        <taxon>Arthropoda</taxon>
        <taxon>Hexapoda</taxon>
        <taxon>Insecta</taxon>
        <taxon>Pterygota</taxon>
        <taxon>Neoptera</taxon>
        <taxon>Endopterygota</taxon>
        <taxon>Lepidoptera</taxon>
        <taxon>Glossata</taxon>
        <taxon>Ditrysia</taxon>
        <taxon>Bombycoidea</taxon>
        <taxon>Lasiocampidae</taxon>
        <taxon>Dendrolimus</taxon>
    </lineage>
</organism>
<proteinExistence type="predicted"/>
<evidence type="ECO:0000313" key="1">
    <source>
        <dbReference type="EMBL" id="KAJ0172842.1"/>
    </source>
</evidence>
<comment type="caution">
    <text evidence="1">The sequence shown here is derived from an EMBL/GenBank/DDBJ whole genome shotgun (WGS) entry which is preliminary data.</text>
</comment>
<name>A0ACC1CMZ2_9NEOP</name>
<dbReference type="EMBL" id="CM034407">
    <property type="protein sequence ID" value="KAJ0172842.1"/>
    <property type="molecule type" value="Genomic_DNA"/>
</dbReference>
<reference evidence="1 2" key="1">
    <citation type="journal article" date="2021" name="Front. Genet.">
        <title>Chromosome-Level Genome Assembly Reveals Significant Gene Expansion in the Toll and IMD Signaling Pathways of Dendrolimus kikuchii.</title>
        <authorList>
            <person name="Zhou J."/>
            <person name="Wu P."/>
            <person name="Xiong Z."/>
            <person name="Liu N."/>
            <person name="Zhao N."/>
            <person name="Ji M."/>
            <person name="Qiu Y."/>
            <person name="Yang B."/>
        </authorList>
    </citation>
    <scope>NUCLEOTIDE SEQUENCE [LARGE SCALE GENOMIC DNA]</scope>
    <source>
        <tissue evidence="1">Thorax excepted</tissue>
    </source>
</reference>
<keyword evidence="2" id="KW-1185">Reference proteome</keyword>
<accession>A0ACC1CMZ2</accession>
<evidence type="ECO:0000313" key="2">
    <source>
        <dbReference type="Proteomes" id="UP000824533"/>
    </source>
</evidence>
<dbReference type="Proteomes" id="UP000824533">
    <property type="component" value="Linkage Group LG21"/>
</dbReference>
<gene>
    <name evidence="1" type="ORF">K1T71_011981</name>
</gene>
<protein>
    <submittedName>
        <fullName evidence="1">Uncharacterized protein</fullName>
    </submittedName>
</protein>